<gene>
    <name evidence="2" type="ORF">ACFPPC_03010</name>
</gene>
<dbReference type="RefSeq" id="WP_377006410.1">
    <property type="nucleotide sequence ID" value="NZ_JBHSLV010000007.1"/>
</dbReference>
<dbReference type="Proteomes" id="UP001596104">
    <property type="component" value="Unassembled WGS sequence"/>
</dbReference>
<protein>
    <submittedName>
        <fullName evidence="2">Uncharacterized protein</fullName>
    </submittedName>
</protein>
<evidence type="ECO:0000256" key="1">
    <source>
        <dbReference type="SAM" id="Phobius"/>
    </source>
</evidence>
<organism evidence="2 3">
    <name type="scientific">Bosea vestrisii</name>
    <dbReference type="NCBI Taxonomy" id="151416"/>
    <lineage>
        <taxon>Bacteria</taxon>
        <taxon>Pseudomonadati</taxon>
        <taxon>Pseudomonadota</taxon>
        <taxon>Alphaproteobacteria</taxon>
        <taxon>Hyphomicrobiales</taxon>
        <taxon>Boseaceae</taxon>
        <taxon>Bosea</taxon>
    </lineage>
</organism>
<keyword evidence="1" id="KW-0472">Membrane</keyword>
<keyword evidence="1" id="KW-0812">Transmembrane</keyword>
<keyword evidence="1" id="KW-1133">Transmembrane helix</keyword>
<feature type="transmembrane region" description="Helical" evidence="1">
    <location>
        <begin position="7"/>
        <end position="27"/>
    </location>
</feature>
<evidence type="ECO:0000313" key="3">
    <source>
        <dbReference type="Proteomes" id="UP001596104"/>
    </source>
</evidence>
<feature type="transmembrane region" description="Helical" evidence="1">
    <location>
        <begin position="39"/>
        <end position="58"/>
    </location>
</feature>
<keyword evidence="3" id="KW-1185">Reference proteome</keyword>
<name>A0ABW0H5H5_9HYPH</name>
<evidence type="ECO:0000313" key="2">
    <source>
        <dbReference type="EMBL" id="MFC5391607.1"/>
    </source>
</evidence>
<comment type="caution">
    <text evidence="2">The sequence shown here is derived from an EMBL/GenBank/DDBJ whole genome shotgun (WGS) entry which is preliminary data.</text>
</comment>
<reference evidence="3" key="1">
    <citation type="journal article" date="2019" name="Int. J. Syst. Evol. Microbiol.">
        <title>The Global Catalogue of Microorganisms (GCM) 10K type strain sequencing project: providing services to taxonomists for standard genome sequencing and annotation.</title>
        <authorList>
            <consortium name="The Broad Institute Genomics Platform"/>
            <consortium name="The Broad Institute Genome Sequencing Center for Infectious Disease"/>
            <person name="Wu L."/>
            <person name="Ma J."/>
        </authorList>
    </citation>
    <scope>NUCLEOTIDE SEQUENCE [LARGE SCALE GENOMIC DNA]</scope>
    <source>
        <strain evidence="3">CGMCC 1.16326</strain>
    </source>
</reference>
<accession>A0ABW0H5H5</accession>
<dbReference type="EMBL" id="JBHSLV010000007">
    <property type="protein sequence ID" value="MFC5391607.1"/>
    <property type="molecule type" value="Genomic_DNA"/>
</dbReference>
<sequence>MDLLKPLLPTIRVWVFGAVVWLLAKLGLPDAQAMPITDWVMDGVILAGTIVYGLWAGWRDSKLKLIARTAALPEVSKIVTTPDLARKVDDPAVTAR</sequence>
<proteinExistence type="predicted"/>